<reference evidence="2" key="1">
    <citation type="journal article" date="2014" name="Genome Announc.">
        <title>Draft genome sequence of the plant-pathogenic soil fungus Rhizoctonia solani anastomosis group 3 strain Rhs1AP.</title>
        <authorList>
            <person name="Cubeta M.A."/>
            <person name="Thomas E."/>
            <person name="Dean R.A."/>
            <person name="Jabaji S."/>
            <person name="Neate S.M."/>
            <person name="Tavantzis S."/>
            <person name="Toda T."/>
            <person name="Vilgalys R."/>
            <person name="Bharathan N."/>
            <person name="Fedorova-Abrams N."/>
            <person name="Pakala S.B."/>
            <person name="Pakala S.M."/>
            <person name="Zafar N."/>
            <person name="Joardar V."/>
            <person name="Losada L."/>
            <person name="Nierman W.C."/>
        </authorList>
    </citation>
    <scope>NUCLEOTIDE SEQUENCE [LARGE SCALE GENOMIC DNA]</scope>
    <source>
        <strain evidence="2">AG-3</strain>
    </source>
</reference>
<proteinExistence type="predicted"/>
<sequence>MNFMPFSLPSTLYEVSLKSVHLESTSLEDPDDEWYKELGDLLAFEDLTHFHFKVNDLSPGFNKRYIEAFSDLFERCPTLESIELNLFNDVYKVEPYFADMLLTQDFYAPRLHTFRLLGDVDIEWPMHISGAHPLCDLAQILPSLRHFTGPLFLCEASVRSSLATQLESLVIFADQYTDEDTLEPISKLFYETNLPKLRKIKLVTHGSYKLESAVVESMVKGSKALEELEFQQGLDHYVRLLVQIISSRSRSTTTRFFNALSLTRIRA</sequence>
<evidence type="ECO:0000313" key="1">
    <source>
        <dbReference type="EMBL" id="EUC59369.1"/>
    </source>
</evidence>
<dbReference type="InterPro" id="IPR032675">
    <property type="entry name" value="LRR_dom_sf"/>
</dbReference>
<evidence type="ECO:0008006" key="3">
    <source>
        <dbReference type="Google" id="ProtNLM"/>
    </source>
</evidence>
<dbReference type="Proteomes" id="UP000030108">
    <property type="component" value="Unassembled WGS sequence"/>
</dbReference>
<feature type="non-terminal residue" evidence="1">
    <location>
        <position position="267"/>
    </location>
</feature>
<comment type="caution">
    <text evidence="1">The sequence shown here is derived from an EMBL/GenBank/DDBJ whole genome shotgun (WGS) entry which is preliminary data.</text>
</comment>
<organism evidence="1 2">
    <name type="scientific">Rhizoctonia solani AG-3 Rhs1AP</name>
    <dbReference type="NCBI Taxonomy" id="1086054"/>
    <lineage>
        <taxon>Eukaryota</taxon>
        <taxon>Fungi</taxon>
        <taxon>Dikarya</taxon>
        <taxon>Basidiomycota</taxon>
        <taxon>Agaricomycotina</taxon>
        <taxon>Agaricomycetes</taxon>
        <taxon>Cantharellales</taxon>
        <taxon>Ceratobasidiaceae</taxon>
        <taxon>Rhizoctonia</taxon>
    </lineage>
</organism>
<name>A0A0A1UJQ5_9AGAM</name>
<protein>
    <recommendedName>
        <fullName evidence="3">F-box-like domain protein</fullName>
    </recommendedName>
</protein>
<evidence type="ECO:0000313" key="2">
    <source>
        <dbReference type="Proteomes" id="UP000030108"/>
    </source>
</evidence>
<dbReference type="EMBL" id="JATN01000321">
    <property type="protein sequence ID" value="EUC59369.1"/>
    <property type="molecule type" value="Genomic_DNA"/>
</dbReference>
<dbReference type="Gene3D" id="3.80.10.10">
    <property type="entry name" value="Ribonuclease Inhibitor"/>
    <property type="match status" value="1"/>
</dbReference>
<dbReference type="AlphaFoldDB" id="A0A0A1UJQ5"/>
<gene>
    <name evidence="1" type="ORF">RSOL_311640</name>
</gene>
<accession>A0A0A1UJQ5</accession>